<gene>
    <name evidence="2" type="ORF">RRG08_015075</name>
</gene>
<organism evidence="2 3">
    <name type="scientific">Elysia crispata</name>
    <name type="common">lettuce slug</name>
    <dbReference type="NCBI Taxonomy" id="231223"/>
    <lineage>
        <taxon>Eukaryota</taxon>
        <taxon>Metazoa</taxon>
        <taxon>Spiralia</taxon>
        <taxon>Lophotrochozoa</taxon>
        <taxon>Mollusca</taxon>
        <taxon>Gastropoda</taxon>
        <taxon>Heterobranchia</taxon>
        <taxon>Euthyneura</taxon>
        <taxon>Panpulmonata</taxon>
        <taxon>Sacoglossa</taxon>
        <taxon>Placobranchoidea</taxon>
        <taxon>Plakobranchidae</taxon>
        <taxon>Elysia</taxon>
    </lineage>
</organism>
<name>A0AAE1B592_9GAST</name>
<dbReference type="AlphaFoldDB" id="A0AAE1B592"/>
<reference evidence="2" key="1">
    <citation type="journal article" date="2023" name="G3 (Bethesda)">
        <title>A reference genome for the long-term kleptoplast-retaining sea slug Elysia crispata morphotype clarki.</title>
        <authorList>
            <person name="Eastman K.E."/>
            <person name="Pendleton A.L."/>
            <person name="Shaikh M.A."/>
            <person name="Suttiyut T."/>
            <person name="Ogas R."/>
            <person name="Tomko P."/>
            <person name="Gavelis G."/>
            <person name="Widhalm J.R."/>
            <person name="Wisecaver J.H."/>
        </authorList>
    </citation>
    <scope>NUCLEOTIDE SEQUENCE</scope>
    <source>
        <strain evidence="2">ECLA1</strain>
    </source>
</reference>
<evidence type="ECO:0000256" key="1">
    <source>
        <dbReference type="SAM" id="Coils"/>
    </source>
</evidence>
<evidence type="ECO:0000313" key="3">
    <source>
        <dbReference type="Proteomes" id="UP001283361"/>
    </source>
</evidence>
<feature type="coiled-coil region" evidence="1">
    <location>
        <begin position="123"/>
        <end position="159"/>
    </location>
</feature>
<comment type="caution">
    <text evidence="2">The sequence shown here is derived from an EMBL/GenBank/DDBJ whole genome shotgun (WGS) entry which is preliminary data.</text>
</comment>
<dbReference type="Proteomes" id="UP001283361">
    <property type="component" value="Unassembled WGS sequence"/>
</dbReference>
<evidence type="ECO:0000313" key="2">
    <source>
        <dbReference type="EMBL" id="KAK3800109.1"/>
    </source>
</evidence>
<accession>A0AAE1B592</accession>
<proteinExistence type="predicted"/>
<protein>
    <submittedName>
        <fullName evidence="2">Uncharacterized protein</fullName>
    </submittedName>
</protein>
<keyword evidence="3" id="KW-1185">Reference proteome</keyword>
<sequence>MSLELQDYAAKTRKVGELSAETKEEIRRAHANLPAVGEDTPLQDLSSVADGTIASIETVTTALDKELTPEQLAALATINDPPLDVQWVSQACRELRGLGSAMTRTRDEHTNNVAKLSEVEKGVAEKRDQIALERKKLTEEKDEGLKQDIEKRISELQRELSGLLEPIADHSLVTFTSCLSEMWVALSKLGHTVQTRAHYQEINKLTEAATP</sequence>
<dbReference type="EMBL" id="JAWDGP010000502">
    <property type="protein sequence ID" value="KAK3800109.1"/>
    <property type="molecule type" value="Genomic_DNA"/>
</dbReference>
<keyword evidence="1" id="KW-0175">Coiled coil</keyword>